<name>A0A399SF11_9BACT</name>
<dbReference type="Proteomes" id="UP000266005">
    <property type="component" value="Unassembled WGS sequence"/>
</dbReference>
<evidence type="ECO:0000259" key="11">
    <source>
        <dbReference type="Pfam" id="PF00593"/>
    </source>
</evidence>
<dbReference type="Pfam" id="PF07715">
    <property type="entry name" value="Plug"/>
    <property type="match status" value="1"/>
</dbReference>
<keyword evidence="4 8" id="KW-0812">Transmembrane</keyword>
<dbReference type="InterPro" id="IPR036942">
    <property type="entry name" value="Beta-barrel_TonB_sf"/>
</dbReference>
<dbReference type="EMBL" id="QWGE01000002">
    <property type="protein sequence ID" value="RIJ41731.1"/>
    <property type="molecule type" value="Genomic_DNA"/>
</dbReference>
<dbReference type="PROSITE" id="PS52016">
    <property type="entry name" value="TONB_DEPENDENT_REC_3"/>
    <property type="match status" value="1"/>
</dbReference>
<keyword evidence="13" id="KW-0675">Receptor</keyword>
<dbReference type="SUPFAM" id="SSF49464">
    <property type="entry name" value="Carboxypeptidase regulatory domain-like"/>
    <property type="match status" value="1"/>
</dbReference>
<dbReference type="Gene3D" id="2.40.170.20">
    <property type="entry name" value="TonB-dependent receptor, beta-barrel domain"/>
    <property type="match status" value="1"/>
</dbReference>
<evidence type="ECO:0000256" key="2">
    <source>
        <dbReference type="ARBA" id="ARBA00022448"/>
    </source>
</evidence>
<evidence type="ECO:0000256" key="3">
    <source>
        <dbReference type="ARBA" id="ARBA00022452"/>
    </source>
</evidence>
<dbReference type="InterPro" id="IPR037066">
    <property type="entry name" value="Plug_dom_sf"/>
</dbReference>
<evidence type="ECO:0000313" key="13">
    <source>
        <dbReference type="EMBL" id="RIJ41731.1"/>
    </source>
</evidence>
<evidence type="ECO:0000256" key="8">
    <source>
        <dbReference type="PROSITE-ProRule" id="PRU01360"/>
    </source>
</evidence>
<organism evidence="13 14">
    <name type="scientific">Pontibacter oryzae</name>
    <dbReference type="NCBI Taxonomy" id="2304593"/>
    <lineage>
        <taxon>Bacteria</taxon>
        <taxon>Pseudomonadati</taxon>
        <taxon>Bacteroidota</taxon>
        <taxon>Cytophagia</taxon>
        <taxon>Cytophagales</taxon>
        <taxon>Hymenobacteraceae</taxon>
        <taxon>Pontibacter</taxon>
    </lineage>
</organism>
<gene>
    <name evidence="13" type="ORF">D1627_06820</name>
</gene>
<keyword evidence="14" id="KW-1185">Reference proteome</keyword>
<accession>A0A399SF11</accession>
<evidence type="ECO:0000313" key="14">
    <source>
        <dbReference type="Proteomes" id="UP000266005"/>
    </source>
</evidence>
<dbReference type="GO" id="GO:0044718">
    <property type="term" value="P:siderophore transmembrane transport"/>
    <property type="evidence" value="ECO:0007669"/>
    <property type="project" value="TreeGrafter"/>
</dbReference>
<comment type="subcellular location">
    <subcellularLocation>
        <location evidence="1 8">Cell outer membrane</location>
        <topology evidence="1 8">Multi-pass membrane protein</topology>
    </subcellularLocation>
</comment>
<dbReference type="InterPro" id="IPR012910">
    <property type="entry name" value="Plug_dom"/>
</dbReference>
<evidence type="ECO:0000256" key="7">
    <source>
        <dbReference type="ARBA" id="ARBA00023237"/>
    </source>
</evidence>
<keyword evidence="6 8" id="KW-0472">Membrane</keyword>
<evidence type="ECO:0000256" key="6">
    <source>
        <dbReference type="ARBA" id="ARBA00023136"/>
    </source>
</evidence>
<evidence type="ECO:0000256" key="10">
    <source>
        <dbReference type="SAM" id="SignalP"/>
    </source>
</evidence>
<keyword evidence="2 8" id="KW-0813">Transport</keyword>
<comment type="caution">
    <text evidence="13">The sequence shown here is derived from an EMBL/GenBank/DDBJ whole genome shotgun (WGS) entry which is preliminary data.</text>
</comment>
<evidence type="ECO:0000256" key="1">
    <source>
        <dbReference type="ARBA" id="ARBA00004571"/>
    </source>
</evidence>
<dbReference type="Gene3D" id="2.60.40.1120">
    <property type="entry name" value="Carboxypeptidase-like, regulatory domain"/>
    <property type="match status" value="1"/>
</dbReference>
<protein>
    <submittedName>
        <fullName evidence="13">TonB-dependent receptor</fullName>
    </submittedName>
</protein>
<dbReference type="InterPro" id="IPR039426">
    <property type="entry name" value="TonB-dep_rcpt-like"/>
</dbReference>
<dbReference type="SUPFAM" id="SSF56935">
    <property type="entry name" value="Porins"/>
    <property type="match status" value="1"/>
</dbReference>
<keyword evidence="10" id="KW-0732">Signal</keyword>
<keyword evidence="5 9" id="KW-0798">TonB box</keyword>
<keyword evidence="7 8" id="KW-0998">Cell outer membrane</keyword>
<dbReference type="GO" id="GO:0009279">
    <property type="term" value="C:cell outer membrane"/>
    <property type="evidence" value="ECO:0007669"/>
    <property type="project" value="UniProtKB-SubCell"/>
</dbReference>
<dbReference type="AlphaFoldDB" id="A0A399SF11"/>
<evidence type="ECO:0000259" key="12">
    <source>
        <dbReference type="Pfam" id="PF07715"/>
    </source>
</evidence>
<dbReference type="RefSeq" id="WP_119431478.1">
    <property type="nucleotide sequence ID" value="NZ_QWGE01000002.1"/>
</dbReference>
<dbReference type="Pfam" id="PF13715">
    <property type="entry name" value="CarbopepD_reg_2"/>
    <property type="match status" value="1"/>
</dbReference>
<feature type="domain" description="TonB-dependent receptor-like beta-barrel" evidence="11">
    <location>
        <begin position="305"/>
        <end position="723"/>
    </location>
</feature>
<dbReference type="PANTHER" id="PTHR30069">
    <property type="entry name" value="TONB-DEPENDENT OUTER MEMBRANE RECEPTOR"/>
    <property type="match status" value="1"/>
</dbReference>
<dbReference type="InterPro" id="IPR008969">
    <property type="entry name" value="CarboxyPept-like_regulatory"/>
</dbReference>
<proteinExistence type="inferred from homology"/>
<dbReference type="GO" id="GO:0015344">
    <property type="term" value="F:siderophore uptake transmembrane transporter activity"/>
    <property type="evidence" value="ECO:0007669"/>
    <property type="project" value="TreeGrafter"/>
</dbReference>
<feature type="chain" id="PRO_5017295817" evidence="10">
    <location>
        <begin position="22"/>
        <end position="760"/>
    </location>
</feature>
<dbReference type="Gene3D" id="2.170.130.10">
    <property type="entry name" value="TonB-dependent receptor, plug domain"/>
    <property type="match status" value="1"/>
</dbReference>
<feature type="domain" description="TonB-dependent receptor plug" evidence="12">
    <location>
        <begin position="121"/>
        <end position="226"/>
    </location>
</feature>
<comment type="similarity">
    <text evidence="8 9">Belongs to the TonB-dependent receptor family.</text>
</comment>
<dbReference type="InterPro" id="IPR000531">
    <property type="entry name" value="Beta-barrel_TonB"/>
</dbReference>
<reference evidence="14" key="1">
    <citation type="submission" date="2018-08" db="EMBL/GenBank/DDBJ databases">
        <title>Mucilaginibacter sp. MYSH2.</title>
        <authorList>
            <person name="Seo T."/>
        </authorList>
    </citation>
    <scope>NUCLEOTIDE SEQUENCE [LARGE SCALE GENOMIC DNA]</scope>
    <source>
        <strain evidence="14">KIRAN</strain>
    </source>
</reference>
<sequence>MKYKLLLVFTCLIINVLPVHAQYATVSGSIKSGTEAIPFATVLLKNTSWGSPTDDLGNFELAKVKPGKYDLLVTALGYKPIVRKVELYPDSVVVLHLKLLSATSSLNEVVVTGTRTQRRRLESPVAVNVLDSRTFNITQSNTLSEGLCFQPGLRMETDCQTCNYSQLRMNGLGGAYSQVLVNSRPIFNSLMSLYGLEQIPANMIERVEVVRGGGSVLYGSSAIAGTVNIITKEPDASTFSISSNTSLIDGKALDNFVNANVNTVNEERTAGVSFFASHRDKEAYDANSDGFSELAELKNNSFGFNSFFRPTEQDKVDINGWSIYEERKGGTRLDEPADRADQSEYRLHNILVGGFNWDHALQKPNASYSVYASAQNTKRTHYTGIDQSDGWGKTKNHSVQGGFQFNYTSPLFLGGKNTFTTGAEHQYDYTFDEIPAYTYLIDQRTNLTGVFLQSDWEVTPDLTILSGVRANKHNNVDQIILTPRLSALYKLGNTTQIRASFAQGFKAPQAFETDMHIAFAGGGISLVNIDPNLKEETSDSYNLSVDYNKASEHMIYGFTLDGFYTRLHDAFVLEEIGTDAQGNQQLLRKNGSNSTVKGITVEGRLNYDQKAQIETGITFQQSTYDAPVAWSSEVAGTRNYLRTPNTYGYYVLTLWPESKFTASISGVLTGPMQVPHFGGAPGVTEDEIFTSPTFVENNIRLAYRFTIKGINQDLQLSTGIQNVFNAYQTDFDQGKYRDSNYVYGPARPRTVFFGLKFGLQ</sequence>
<dbReference type="OrthoDB" id="1109239at2"/>
<evidence type="ECO:0000256" key="4">
    <source>
        <dbReference type="ARBA" id="ARBA00022692"/>
    </source>
</evidence>
<feature type="signal peptide" evidence="10">
    <location>
        <begin position="1"/>
        <end position="21"/>
    </location>
</feature>
<dbReference type="Pfam" id="PF00593">
    <property type="entry name" value="TonB_dep_Rec_b-barrel"/>
    <property type="match status" value="1"/>
</dbReference>
<evidence type="ECO:0000256" key="9">
    <source>
        <dbReference type="RuleBase" id="RU003357"/>
    </source>
</evidence>
<evidence type="ECO:0000256" key="5">
    <source>
        <dbReference type="ARBA" id="ARBA00023077"/>
    </source>
</evidence>
<keyword evidence="3 8" id="KW-1134">Transmembrane beta strand</keyword>
<dbReference type="PANTHER" id="PTHR30069:SF57">
    <property type="entry name" value="TONB-DEPENDENT RECEPTOR"/>
    <property type="match status" value="1"/>
</dbReference>